<evidence type="ECO:0000259" key="2">
    <source>
        <dbReference type="Pfam" id="PF21986"/>
    </source>
</evidence>
<dbReference type="Gene3D" id="1.20.58.1700">
    <property type="match status" value="1"/>
</dbReference>
<dbReference type="AlphaFoldDB" id="A0A4Q1ASL2"/>
<dbReference type="OrthoDB" id="9811471at2"/>
<dbReference type="InterPro" id="IPR023631">
    <property type="entry name" value="Amidase_dom"/>
</dbReference>
<organism evidence="3 4">
    <name type="scientific">Halarcobacter ebronensis</name>
    <dbReference type="NCBI Taxonomy" id="1462615"/>
    <lineage>
        <taxon>Bacteria</taxon>
        <taxon>Pseudomonadati</taxon>
        <taxon>Campylobacterota</taxon>
        <taxon>Epsilonproteobacteria</taxon>
        <taxon>Campylobacterales</taxon>
        <taxon>Arcobacteraceae</taxon>
        <taxon>Halarcobacter</taxon>
    </lineage>
</organism>
<reference evidence="3 4" key="1">
    <citation type="submission" date="2017-10" db="EMBL/GenBank/DDBJ databases">
        <title>Genomics of the genus Arcobacter.</title>
        <authorList>
            <person name="Perez-Cataluna A."/>
            <person name="Figueras M.J."/>
        </authorList>
    </citation>
    <scope>NUCLEOTIDE SEQUENCE [LARGE SCALE GENOMIC DNA]</scope>
    <source>
        <strain evidence="3 4">CECT 8441</strain>
    </source>
</reference>
<evidence type="ECO:0000313" key="3">
    <source>
        <dbReference type="EMBL" id="RXK07481.1"/>
    </source>
</evidence>
<dbReference type="PANTHER" id="PTHR11895">
    <property type="entry name" value="TRANSAMIDASE"/>
    <property type="match status" value="1"/>
</dbReference>
<dbReference type="NCBIfam" id="TIGR02713">
    <property type="entry name" value="allophanate_hyd"/>
    <property type="match status" value="1"/>
</dbReference>
<keyword evidence="4" id="KW-1185">Reference proteome</keyword>
<evidence type="ECO:0000313" key="4">
    <source>
        <dbReference type="Proteomes" id="UP000289758"/>
    </source>
</evidence>
<comment type="caution">
    <text evidence="3">The sequence shown here is derived from an EMBL/GenBank/DDBJ whole genome shotgun (WGS) entry which is preliminary data.</text>
</comment>
<dbReference type="Gene3D" id="3.10.490.10">
    <property type="entry name" value="Gamma-glutamyl cyclotransferase-like"/>
    <property type="match status" value="1"/>
</dbReference>
<proteinExistence type="predicted"/>
<dbReference type="Pfam" id="PF01425">
    <property type="entry name" value="Amidase"/>
    <property type="match status" value="1"/>
</dbReference>
<name>A0A4Q1ASL2_9BACT</name>
<dbReference type="NCBIfam" id="NF006043">
    <property type="entry name" value="PRK08186.1"/>
    <property type="match status" value="1"/>
</dbReference>
<dbReference type="InterPro" id="IPR036928">
    <property type="entry name" value="AS_sf"/>
</dbReference>
<gene>
    <name evidence="3" type="primary">atzF</name>
    <name evidence="3" type="ORF">CRV07_03195</name>
</gene>
<dbReference type="InterPro" id="IPR014085">
    <property type="entry name" value="Allophanate_hydrolase"/>
</dbReference>
<dbReference type="Proteomes" id="UP000289758">
    <property type="component" value="Unassembled WGS sequence"/>
</dbReference>
<dbReference type="InterPro" id="IPR000120">
    <property type="entry name" value="Amidase"/>
</dbReference>
<feature type="domain" description="Amidase" evidence="1">
    <location>
        <begin position="32"/>
        <end position="443"/>
    </location>
</feature>
<dbReference type="EMBL" id="PDKK01000002">
    <property type="protein sequence ID" value="RXK07481.1"/>
    <property type="molecule type" value="Genomic_DNA"/>
</dbReference>
<keyword evidence="3" id="KW-0378">Hydrolase</keyword>
<dbReference type="Gene3D" id="3.90.1300.10">
    <property type="entry name" value="Amidase signature (AS) domain"/>
    <property type="match status" value="1"/>
</dbReference>
<accession>A0A4Q1ASL2</accession>
<protein>
    <submittedName>
        <fullName evidence="3">Allophanate hydrolase</fullName>
    </submittedName>
</protein>
<dbReference type="PANTHER" id="PTHR11895:SF169">
    <property type="entry name" value="GLUTAMYL-TRNA(GLN) AMIDOTRANSFERASE"/>
    <property type="match status" value="1"/>
</dbReference>
<evidence type="ECO:0000259" key="1">
    <source>
        <dbReference type="Pfam" id="PF01425"/>
    </source>
</evidence>
<sequence>MILIKRWIMLKDQLFDISHIHEAYKKGIKAEEIIQEVYRRIEEIADNGIFIYLNSKEEVLKEVSSLEEMDLTKKPLWGIPFAVKDNIDVKDLPTTAACPEYEYIAKEDAFVVKLLKEAGAICIGKTNLDQFATGLVGVRTPYEVPKNAVDSSIVPGGSSSGSAVCVSHQIVSFSLGTDTAGSGRVPAALNNIVGFKPTLGTLSKQGVVPACLTLDTISIFALTIDDATKLFDITSKYNVKDPYSIKKEEKYPKNSSNLTVAIPNKNSMIFYEDSFEEKSYKKTVELIKKRGFFIKEIDLEPFFEVGELLYEGSWVAERYTVIGNLIESSPEKILEITRNIISKAKNFSSSDVYRDIYKLNKLKREIELIMEDVDLLALPTIPRPYSVQDLKDEPIVANSRLGLYTKFVNLLNFSAIAFPVEKREDGFASGITAMSTAHKESVLVEFSKELQEEMTLYYGNSNQKIVTKRKEEKTLKNNEIEIAVVGAHMSGMALNGELLKLNSRFLYKTKTAKKYKFYKLQGDLPIRPGLVKVKDGVAIELEVWAMPLENFGAFEKTIPSPLCIGTIELEDSKEVKGFLCESYAIETATDISQFGGFRTYLNSISK</sequence>
<dbReference type="GO" id="GO:0016787">
    <property type="term" value="F:hydrolase activity"/>
    <property type="evidence" value="ECO:0007669"/>
    <property type="project" value="UniProtKB-KW"/>
</dbReference>
<dbReference type="InterPro" id="IPR053844">
    <property type="entry name" value="AH_C"/>
</dbReference>
<dbReference type="SUPFAM" id="SSF75304">
    <property type="entry name" value="Amidase signature (AS) enzymes"/>
    <property type="match status" value="1"/>
</dbReference>
<dbReference type="Pfam" id="PF21986">
    <property type="entry name" value="AH_C"/>
    <property type="match status" value="1"/>
</dbReference>
<feature type="domain" description="Allophanate hydrolase C-terminal" evidence="2">
    <location>
        <begin position="480"/>
        <end position="601"/>
    </location>
</feature>